<evidence type="ECO:0000256" key="3">
    <source>
        <dbReference type="ARBA" id="ARBA00023163"/>
    </source>
</evidence>
<keyword evidence="4 5" id="KW-0539">Nucleus</keyword>
<dbReference type="InterPro" id="IPR008967">
    <property type="entry name" value="p53-like_TF_DNA-bd_sf"/>
</dbReference>
<gene>
    <name evidence="8" type="ORF">CAMP_LOCUS7464</name>
</gene>
<accession>A0A9P1IFQ8</accession>
<dbReference type="PANTHER" id="PTHR11267:SF202">
    <property type="entry name" value="T-BOX DOMAIN-CONTAINING PROTEIN"/>
    <property type="match status" value="1"/>
</dbReference>
<evidence type="ECO:0000256" key="6">
    <source>
        <dbReference type="SAM" id="MobiDB-lite"/>
    </source>
</evidence>
<dbReference type="GO" id="GO:0000978">
    <property type="term" value="F:RNA polymerase II cis-regulatory region sequence-specific DNA binding"/>
    <property type="evidence" value="ECO:0007669"/>
    <property type="project" value="InterPro"/>
</dbReference>
<dbReference type="GO" id="GO:0000785">
    <property type="term" value="C:chromatin"/>
    <property type="evidence" value="ECO:0007669"/>
    <property type="project" value="TreeGrafter"/>
</dbReference>
<evidence type="ECO:0000313" key="8">
    <source>
        <dbReference type="EMBL" id="CAI5444827.1"/>
    </source>
</evidence>
<dbReference type="EMBL" id="CANHGI010000003">
    <property type="protein sequence ID" value="CAI5444827.1"/>
    <property type="molecule type" value="Genomic_DNA"/>
</dbReference>
<feature type="domain" description="T-box" evidence="7">
    <location>
        <begin position="5"/>
        <end position="186"/>
    </location>
</feature>
<evidence type="ECO:0000256" key="5">
    <source>
        <dbReference type="PROSITE-ProRule" id="PRU00201"/>
    </source>
</evidence>
<evidence type="ECO:0000256" key="4">
    <source>
        <dbReference type="ARBA" id="ARBA00023242"/>
    </source>
</evidence>
<reference evidence="8" key="1">
    <citation type="submission" date="2022-11" db="EMBL/GenBank/DDBJ databases">
        <authorList>
            <person name="Kikuchi T."/>
        </authorList>
    </citation>
    <scope>NUCLEOTIDE SEQUENCE</scope>
    <source>
        <strain evidence="8">PS1010</strain>
    </source>
</reference>
<feature type="region of interest" description="Disordered" evidence="6">
    <location>
        <begin position="186"/>
        <end position="226"/>
    </location>
</feature>
<evidence type="ECO:0000256" key="2">
    <source>
        <dbReference type="ARBA" id="ARBA00023125"/>
    </source>
</evidence>
<dbReference type="PANTHER" id="PTHR11267">
    <property type="entry name" value="T-BOX PROTEIN-RELATED"/>
    <property type="match status" value="1"/>
</dbReference>
<keyword evidence="1" id="KW-0805">Transcription regulation</keyword>
<dbReference type="InterPro" id="IPR046360">
    <property type="entry name" value="T-box_DNA-bd"/>
</dbReference>
<dbReference type="SMART" id="SM00425">
    <property type="entry name" value="TBOX"/>
    <property type="match status" value="1"/>
</dbReference>
<evidence type="ECO:0000313" key="9">
    <source>
        <dbReference type="Proteomes" id="UP001152747"/>
    </source>
</evidence>
<dbReference type="GO" id="GO:0001708">
    <property type="term" value="P:cell fate specification"/>
    <property type="evidence" value="ECO:0007669"/>
    <property type="project" value="TreeGrafter"/>
</dbReference>
<comment type="caution">
    <text evidence="8">The sequence shown here is derived from an EMBL/GenBank/DDBJ whole genome shotgun (WGS) entry which is preliminary data.</text>
</comment>
<protein>
    <recommendedName>
        <fullName evidence="7">T-box domain-containing protein</fullName>
    </recommendedName>
</protein>
<dbReference type="InterPro" id="IPR036960">
    <property type="entry name" value="T-box_sf"/>
</dbReference>
<proteinExistence type="predicted"/>
<dbReference type="PRINTS" id="PR00937">
    <property type="entry name" value="TBOX"/>
</dbReference>
<keyword evidence="9" id="KW-1185">Reference proteome</keyword>
<dbReference type="AlphaFoldDB" id="A0A9P1IFQ8"/>
<feature type="compositionally biased region" description="Low complexity" evidence="6">
    <location>
        <begin position="193"/>
        <end position="211"/>
    </location>
</feature>
<dbReference type="GO" id="GO:0005634">
    <property type="term" value="C:nucleus"/>
    <property type="evidence" value="ECO:0007669"/>
    <property type="project" value="UniProtKB-SubCell"/>
</dbReference>
<dbReference type="SUPFAM" id="SSF49417">
    <property type="entry name" value="p53-like transcription factors"/>
    <property type="match status" value="1"/>
</dbReference>
<evidence type="ECO:0000256" key="1">
    <source>
        <dbReference type="ARBA" id="ARBA00023015"/>
    </source>
</evidence>
<sequence length="283" mass="33432">MEVKLVRSDLWRQFSTIQNEMIITKRGRNMFPSLQYRISGLEEDGLYRTSLLLALVDDKKYRYLNGQWDQFEPCVEATHFPREVFVGETRSGKDLMKRGISFEKIKITNGDDVCNPAREIIRIQSMRKYIPILGLYKASRNPLEAPIKIGEFQFEETQFIAVTAYQNTAVKDLKVMNNKYAQGFRDTVQTKRSSTSPSSYSSSEDSTFSPPNEKRQKLSTPEEEQENIYQPNAIPQQQQQQLHPNFYAQQYSQNAHQYNPYFHQQYQEYAYYNQYWMNYANQY</sequence>
<keyword evidence="3" id="KW-0804">Transcription</keyword>
<dbReference type="InterPro" id="IPR001699">
    <property type="entry name" value="TF_T-box"/>
</dbReference>
<comment type="caution">
    <text evidence="5">Lacks conserved residue(s) required for the propagation of feature annotation.</text>
</comment>
<dbReference type="CDD" id="cd00182">
    <property type="entry name" value="T-box"/>
    <property type="match status" value="1"/>
</dbReference>
<dbReference type="Proteomes" id="UP001152747">
    <property type="component" value="Unassembled WGS sequence"/>
</dbReference>
<dbReference type="Gene3D" id="2.60.40.820">
    <property type="entry name" value="Transcription factor, T-box"/>
    <property type="match status" value="1"/>
</dbReference>
<keyword evidence="2 5" id="KW-0238">DNA-binding</keyword>
<dbReference type="Pfam" id="PF00907">
    <property type="entry name" value="T-box"/>
    <property type="match status" value="1"/>
</dbReference>
<name>A0A9P1IFQ8_9PELO</name>
<dbReference type="GO" id="GO:0045893">
    <property type="term" value="P:positive regulation of DNA-templated transcription"/>
    <property type="evidence" value="ECO:0007669"/>
    <property type="project" value="InterPro"/>
</dbReference>
<dbReference type="OrthoDB" id="5857907at2759"/>
<organism evidence="8 9">
    <name type="scientific">Caenorhabditis angaria</name>
    <dbReference type="NCBI Taxonomy" id="860376"/>
    <lineage>
        <taxon>Eukaryota</taxon>
        <taxon>Metazoa</taxon>
        <taxon>Ecdysozoa</taxon>
        <taxon>Nematoda</taxon>
        <taxon>Chromadorea</taxon>
        <taxon>Rhabditida</taxon>
        <taxon>Rhabditina</taxon>
        <taxon>Rhabditomorpha</taxon>
        <taxon>Rhabditoidea</taxon>
        <taxon>Rhabditidae</taxon>
        <taxon>Peloderinae</taxon>
        <taxon>Caenorhabditis</taxon>
    </lineage>
</organism>
<comment type="subcellular location">
    <subcellularLocation>
        <location evidence="5">Nucleus</location>
    </subcellularLocation>
</comment>
<dbReference type="GO" id="GO:0000981">
    <property type="term" value="F:DNA-binding transcription factor activity, RNA polymerase II-specific"/>
    <property type="evidence" value="ECO:0007669"/>
    <property type="project" value="TreeGrafter"/>
</dbReference>
<dbReference type="PROSITE" id="PS50252">
    <property type="entry name" value="TBOX_3"/>
    <property type="match status" value="1"/>
</dbReference>
<evidence type="ECO:0000259" key="7">
    <source>
        <dbReference type="PROSITE" id="PS50252"/>
    </source>
</evidence>